<dbReference type="AlphaFoldDB" id="T1QE25"/>
<evidence type="ECO:0000256" key="1">
    <source>
        <dbReference type="SAM" id="Phobius"/>
    </source>
</evidence>
<feature type="transmembrane region" description="Helical" evidence="1">
    <location>
        <begin position="7"/>
        <end position="29"/>
    </location>
</feature>
<organism evidence="2">
    <name type="scientific">Phalansterium sp. PJK-2012</name>
    <dbReference type="NCBI Taxonomy" id="1267188"/>
    <lineage>
        <taxon>Eukaryota</taxon>
        <taxon>Amoebozoa</taxon>
        <taxon>Evosea</taxon>
        <taxon>Variosea</taxon>
        <taxon>Phalansterium</taxon>
    </lineage>
</organism>
<geneLocation type="mitochondrion" evidence="2"/>
<name>T1QE25_9EUKA</name>
<sequence>MIYHNSYICDLFCVVNLFVVFSCLFHFYFRSRNVPRTSIRPCFMHVFEGFDSDRKIIMRAPTQQELEKADLEKNKVMGISIKIYSNQEKKFVNFTLQLLIQQGDENSLLKRGVYFNLVSDKLLEKYSPAFVIQSDHLVSNTNKVSYDIDYTYFILHEFMFMNVTNALLMVKNFFSLGHISQEKLSNDFEKTIALENFLVQLDDDENELKNVEDSALRV</sequence>
<reference evidence="2" key="1">
    <citation type="journal article" date="2013" name="Protist Genomics">
        <title>The complete mitochondrial genome from an unidentified Phalansterium species.</title>
        <authorList>
            <person name="Pombert J.-F."/>
            <person name="Smirnov A."/>
            <person name="James E.R."/>
            <person name="Janouskovec J."/>
            <person name="Gray M.W."/>
            <person name="Keeling P.J."/>
        </authorList>
    </citation>
    <scope>NUCLEOTIDE SEQUENCE</scope>
    <source>
        <strain evidence="2">UTEX1284</strain>
    </source>
</reference>
<keyword evidence="1" id="KW-0812">Transmembrane</keyword>
<protein>
    <submittedName>
        <fullName evidence="2">Uncharacterized protein</fullName>
    </submittedName>
</protein>
<proteinExistence type="predicted"/>
<keyword evidence="1" id="KW-0472">Membrane</keyword>
<gene>
    <name evidence="2" type="primary">orf218</name>
</gene>
<keyword evidence="1" id="KW-1133">Transmembrane helix</keyword>
<dbReference type="EMBL" id="KC121006">
    <property type="protein sequence ID" value="AFZ64064.1"/>
    <property type="molecule type" value="Genomic_DNA"/>
</dbReference>
<evidence type="ECO:0000313" key="2">
    <source>
        <dbReference type="EMBL" id="AFZ64064.1"/>
    </source>
</evidence>
<keyword evidence="2" id="KW-0496">Mitochondrion</keyword>
<accession>T1QE25</accession>